<dbReference type="CDD" id="cd17468">
    <property type="entry name" value="T3SS_HrpP_C"/>
    <property type="match status" value="1"/>
</dbReference>
<dbReference type="Proteomes" id="UP000052019">
    <property type="component" value="Unassembled WGS sequence"/>
</dbReference>
<dbReference type="InterPro" id="IPR049757">
    <property type="entry name" value="T3SS_HrpP-like_C"/>
</dbReference>
<dbReference type="Proteomes" id="UP000183126">
    <property type="component" value="Chromosome I"/>
</dbReference>
<evidence type="ECO:0008006" key="6">
    <source>
        <dbReference type="Google" id="ProtNLM"/>
    </source>
</evidence>
<name>A0A0R2ZNL3_9PSED</name>
<dbReference type="AlphaFoldDB" id="A0A0R2ZNL3"/>
<sequence>MKQEPVSKPDAPRVRQPREDREPNMAGVVPWEHGRLFAQLFAPDDGDKGFVSCLSGPKASADKAMIEALIEQLAPRIQVSAQWPLQAVLYLPRLGRINARVAKGGSGWNVELDAEEERTAHWLGGVRTRCQDRLAQALGQPVDIHIGHVGRA</sequence>
<feature type="compositionally biased region" description="Basic and acidic residues" evidence="1">
    <location>
        <begin position="1"/>
        <end position="23"/>
    </location>
</feature>
<dbReference type="EMBL" id="LT629760">
    <property type="protein sequence ID" value="SDS29151.1"/>
    <property type="molecule type" value="Genomic_DNA"/>
</dbReference>
<dbReference type="RefSeq" id="WP_057007022.1">
    <property type="nucleotide sequence ID" value="NZ_JYLK01000002.1"/>
</dbReference>
<proteinExistence type="predicted"/>
<reference evidence="3 5" key="2">
    <citation type="submission" date="2016-10" db="EMBL/GenBank/DDBJ databases">
        <authorList>
            <person name="Varghese N."/>
            <person name="Submissions S."/>
        </authorList>
    </citation>
    <scope>NUCLEOTIDE SEQUENCE [LARGE SCALE GENOMIC DNA]</scope>
    <source>
        <strain evidence="3 5">BS3111</strain>
    </source>
</reference>
<dbReference type="OrthoDB" id="6965899at2"/>
<dbReference type="EMBL" id="JYLK01000002">
    <property type="protein sequence ID" value="KRP62528.1"/>
    <property type="molecule type" value="Genomic_DNA"/>
</dbReference>
<evidence type="ECO:0000313" key="3">
    <source>
        <dbReference type="EMBL" id="SDS29151.1"/>
    </source>
</evidence>
<evidence type="ECO:0000313" key="2">
    <source>
        <dbReference type="EMBL" id="KRP62528.1"/>
    </source>
</evidence>
<evidence type="ECO:0000313" key="4">
    <source>
        <dbReference type="Proteomes" id="UP000052019"/>
    </source>
</evidence>
<organism evidence="2 4">
    <name type="scientific">Pseudomonas trivialis</name>
    <dbReference type="NCBI Taxonomy" id="200450"/>
    <lineage>
        <taxon>Bacteria</taxon>
        <taxon>Pseudomonadati</taxon>
        <taxon>Pseudomonadota</taxon>
        <taxon>Gammaproteobacteria</taxon>
        <taxon>Pseudomonadales</taxon>
        <taxon>Pseudomonadaceae</taxon>
        <taxon>Pseudomonas</taxon>
    </lineage>
</organism>
<dbReference type="PATRIC" id="fig|200450.4.peg.3010"/>
<gene>
    <name evidence="3" type="ORF">SAMN04490205_2065</name>
    <name evidence="2" type="ORF">TU79_05270</name>
</gene>
<keyword evidence="5" id="KW-1185">Reference proteome</keyword>
<protein>
    <recommendedName>
        <fullName evidence="6">Type III secretion protein</fullName>
    </recommendedName>
</protein>
<evidence type="ECO:0000256" key="1">
    <source>
        <dbReference type="SAM" id="MobiDB-lite"/>
    </source>
</evidence>
<evidence type="ECO:0000313" key="5">
    <source>
        <dbReference type="Proteomes" id="UP000183126"/>
    </source>
</evidence>
<accession>A0A0R2ZNL3</accession>
<feature type="region of interest" description="Disordered" evidence="1">
    <location>
        <begin position="1"/>
        <end position="25"/>
    </location>
</feature>
<reference evidence="2 4" key="1">
    <citation type="submission" date="2015-02" db="EMBL/GenBank/DDBJ databases">
        <title>Two Pseudomonas sp. nov. isolated from raw milk.</title>
        <authorList>
            <person name="Wenning M."/>
            <person name="von Neubeck M."/>
            <person name="Huptas C."/>
            <person name="Scherer S."/>
        </authorList>
    </citation>
    <scope>NUCLEOTIDE SEQUENCE [LARGE SCALE GENOMIC DNA]</scope>
    <source>
        <strain evidence="2 4">DSM 14937</strain>
    </source>
</reference>